<feature type="region of interest" description="Disordered" evidence="5">
    <location>
        <begin position="404"/>
        <end position="436"/>
    </location>
</feature>
<keyword evidence="3" id="KW-0347">Helicase</keyword>
<dbReference type="SMART" id="SM00490">
    <property type="entry name" value="HELICc"/>
    <property type="match status" value="1"/>
</dbReference>
<dbReference type="PROSITE" id="PS51194">
    <property type="entry name" value="HELICASE_CTER"/>
    <property type="match status" value="1"/>
</dbReference>
<dbReference type="SMART" id="SM00487">
    <property type="entry name" value="DEXDc"/>
    <property type="match status" value="1"/>
</dbReference>
<reference evidence="8 9" key="1">
    <citation type="submission" date="2017-05" db="EMBL/GenBank/DDBJ databases">
        <title>Draft genome sequence of Elsinoe australis.</title>
        <authorList>
            <person name="Cheng Q."/>
        </authorList>
    </citation>
    <scope>NUCLEOTIDE SEQUENCE [LARGE SCALE GENOMIC DNA]</scope>
    <source>
        <strain evidence="8 9">NL1</strain>
    </source>
</reference>
<dbReference type="GO" id="GO:0004386">
    <property type="term" value="F:helicase activity"/>
    <property type="evidence" value="ECO:0007669"/>
    <property type="project" value="UniProtKB-KW"/>
</dbReference>
<sequence>MDNASEAPKTLQEWYKRLSSRTVDLIGDYAGNELFLVEGDSLILNCLDNKDIDLQGGFQLLHAVYAIESFLASLLQRKANFHIAFFKSHAELCMPDFSTPENAFKYQLLRAVLIRHLSVNLPQAQPSVLVHQFDSYNDPAFVEYIGDNGLYFVMCHDGASSEMIIPELPEGATDAPGVDKSTQHARKLPKQDEKKKSAFRSMMHWFVGHGLNIALTNSVEWQDTKVMAMVLEGSRRSGLAQGHIKGLITTANEENQSSPVKDIESLVTGINADIDSETMWLLFAALKLVLQSDKSLSEDARALVVSTIVAQHLPLPHRRLAPVTQQTQENKFLEAFATNAQSILDSKEWSTIMKERKAICDVADLVDGRLFHQVKQGMSTVDVTKLDQRASSQIKSLLSALSLDSPNNSSTIQSSNQPHTTDSVSQPPSTSGPNATLLPFQNAVFDEHLASIHVNAAKSEPTMRPDTSRTFRELTHWHNTRPVTMQGKVTLTDWQKARALRSHQMFLRELQQYAASLTNSVGKALEPEVIFTGQQAGDAVAPSSASADATKAANAARIASKNEQRFTSAWQSQLKDLEKVQDPKERYVKAQAYLKALPKDRLGFLGPEVELYMLDNLVRMWAIVCKEGKQDDARSARFAALVFNTLNQRQTDAENLTRTIQSSLQLASDSLGLPLKLSSPPAKTDRPLSFPFFLTKVDTSLRVPNSSLMFQLEHCGPYFDRSIDSAPDSRVRFEPDAWQRRVLDLIDQKKSVFVVAPTSAGKTFISFYAMRQVLRESDDGILVYVAPTKALVNQIAAELQAQYTKKFKYAGKSVWAIHTRDYRINDPQGCQILVTVPHVLQIMLLAPSHAKASGWSTRVKRIIFDEIHSIGQAEDGVVWEQLLLLAPCPIIALSATVGNPGQFYDWMRSTQSAMGFEMDMVQHSYRYSDLRKFIYEPPKRFEFQPLSTDDTVGLPSLDGAPGLLYMHPVASLINESRGMPDDLHLEPRDCLSLWKCLKSKATDQYPLDEKLDPAKALPPVVRKVDILKWESDLKSVLKAWMSDADSPSHAVIEELSQPLYATQDGFGKENGTTGSKAVDPNDLLSTTLPLLSSLNARNALPAILFNYDRTLCEKICQSLMAQLTEAQNAWKASSPKWKQQLEKYEKWKKEQEKLKFKRPTTKKTKGKVDEDNTASKGEREREAAEMEQNPFASFDPEGIVEGFSFANNKALLPSEFADLKRKLEWRHVAPWLIDALKLGIGVHHAGMNRSYRQAVETLFRRGFLRVVIATGTLALGINMPCKTVVFSGDSIFLTALNFRQAAGRAGRRGFDLLGNVVFQNISRDKVFRLVSSRLPDLNGHFPITTSLVLRLFTLLHDSNGSAYAKRAINSLLSQPRLYLGGENFKDQVLHHLRYSIEYLRRQHLIGADGKPINFAGTVSHLYYTESSSFAFHCLLKDGYFNRLCSDFVSKGKSEERILDTLMLVMAHLFGRRFCRRADQEFVDEVIKTHSSYVFLPKMPADAEKSLREHNAETLSVFSTYVKTFAEQHAEKLGIDNTLPLTKVQVGSDDTSKNSEGINTLAPTTVRSAFVALSGHGDQFETISELCRTARSGVWLEEAAIPHVALYPDEAQMPLNAYLYDFYKHGDVATLEKANGIRRGEVWFLLNDFSLVLATIVTSFKNFMNVSVDADLEMVEVGGGGDMHELDEDDRMATLESAGAAGSGPGPKKNLPMGQSKVEATSKVQAPSTTQQVKKKKKVVAESWDEDEEAQSSSSADSEWDAGADSEDEKATQASTKATSFTTTGAPAWDEDSGEGLRKVALAFEALKKSFDERFKKMWA</sequence>
<protein>
    <recommendedName>
        <fullName evidence="10">P-loop containing nucleoside triphosphate hydrolase protein</fullName>
    </recommendedName>
</protein>
<dbReference type="CDD" id="cd18795">
    <property type="entry name" value="SF2_C_Ski2"/>
    <property type="match status" value="1"/>
</dbReference>
<dbReference type="Gene3D" id="3.40.50.300">
    <property type="entry name" value="P-loop containing nucleotide triphosphate hydrolases"/>
    <property type="match status" value="2"/>
</dbReference>
<dbReference type="Pfam" id="PF00271">
    <property type="entry name" value="Helicase_C"/>
    <property type="match status" value="1"/>
</dbReference>
<dbReference type="EMBL" id="NHZQ01000016">
    <property type="protein sequence ID" value="PSK58644.1"/>
    <property type="molecule type" value="Genomic_DNA"/>
</dbReference>
<dbReference type="InterPro" id="IPR014001">
    <property type="entry name" value="Helicase_ATP-bd"/>
</dbReference>
<evidence type="ECO:0000256" key="2">
    <source>
        <dbReference type="ARBA" id="ARBA00022801"/>
    </source>
</evidence>
<evidence type="ECO:0000259" key="6">
    <source>
        <dbReference type="PROSITE" id="PS51192"/>
    </source>
</evidence>
<dbReference type="STRING" id="40998.A0A2P8ADW9"/>
<dbReference type="InterPro" id="IPR011545">
    <property type="entry name" value="DEAD/DEAH_box_helicase_dom"/>
</dbReference>
<name>A0A2P8ADW9_9PEZI</name>
<dbReference type="InterPro" id="IPR001650">
    <property type="entry name" value="Helicase_C-like"/>
</dbReference>
<dbReference type="Pfam" id="PF26076">
    <property type="entry name" value="WHD_DDX60"/>
    <property type="match status" value="1"/>
</dbReference>
<feature type="domain" description="Helicase C-terminal" evidence="7">
    <location>
        <begin position="1198"/>
        <end position="1349"/>
    </location>
</feature>
<evidence type="ECO:0008006" key="10">
    <source>
        <dbReference type="Google" id="ProtNLM"/>
    </source>
</evidence>
<dbReference type="GO" id="GO:0003676">
    <property type="term" value="F:nucleic acid binding"/>
    <property type="evidence" value="ECO:0007669"/>
    <property type="project" value="InterPro"/>
</dbReference>
<dbReference type="CDD" id="cd18025">
    <property type="entry name" value="DEXHc_DDX60"/>
    <property type="match status" value="1"/>
</dbReference>
<accession>A0A2P8ADW9</accession>
<dbReference type="Pfam" id="PF00270">
    <property type="entry name" value="DEAD"/>
    <property type="match status" value="1"/>
</dbReference>
<dbReference type="Proteomes" id="UP000243723">
    <property type="component" value="Unassembled WGS sequence"/>
</dbReference>
<dbReference type="InterPro" id="IPR027417">
    <property type="entry name" value="P-loop_NTPase"/>
</dbReference>
<feature type="compositionally biased region" description="Polar residues" evidence="5">
    <location>
        <begin position="404"/>
        <end position="434"/>
    </location>
</feature>
<evidence type="ECO:0000256" key="1">
    <source>
        <dbReference type="ARBA" id="ARBA00022741"/>
    </source>
</evidence>
<feature type="region of interest" description="Disordered" evidence="5">
    <location>
        <begin position="1157"/>
        <end position="1188"/>
    </location>
</feature>
<dbReference type="PROSITE" id="PS51192">
    <property type="entry name" value="HELICASE_ATP_BIND_1"/>
    <property type="match status" value="1"/>
</dbReference>
<gene>
    <name evidence="8" type="ORF">B9Z65_6659</name>
</gene>
<organism evidence="8 9">
    <name type="scientific">Elsinoe australis</name>
    <dbReference type="NCBI Taxonomy" id="40998"/>
    <lineage>
        <taxon>Eukaryota</taxon>
        <taxon>Fungi</taxon>
        <taxon>Dikarya</taxon>
        <taxon>Ascomycota</taxon>
        <taxon>Pezizomycotina</taxon>
        <taxon>Dothideomycetes</taxon>
        <taxon>Dothideomycetidae</taxon>
        <taxon>Myriangiales</taxon>
        <taxon>Elsinoaceae</taxon>
        <taxon>Elsinoe</taxon>
    </lineage>
</organism>
<dbReference type="Pfam" id="PF23002">
    <property type="entry name" value="PIN-like_DDX60"/>
    <property type="match status" value="1"/>
</dbReference>
<evidence type="ECO:0000313" key="8">
    <source>
        <dbReference type="EMBL" id="PSK58644.1"/>
    </source>
</evidence>
<feature type="compositionally biased region" description="Acidic residues" evidence="5">
    <location>
        <begin position="1757"/>
        <end position="1767"/>
    </location>
</feature>
<feature type="domain" description="Helicase ATP-binding" evidence="6">
    <location>
        <begin position="743"/>
        <end position="899"/>
    </location>
</feature>
<keyword evidence="2" id="KW-0378">Hydrolase</keyword>
<dbReference type="FunFam" id="3.40.50.300:FF:001039">
    <property type="entry name" value="ATP-dependent RNA helicase DDX60"/>
    <property type="match status" value="1"/>
</dbReference>
<dbReference type="GO" id="GO:0005737">
    <property type="term" value="C:cytoplasm"/>
    <property type="evidence" value="ECO:0007669"/>
    <property type="project" value="TreeGrafter"/>
</dbReference>
<feature type="region of interest" description="Disordered" evidence="5">
    <location>
        <begin position="170"/>
        <end position="193"/>
    </location>
</feature>
<evidence type="ECO:0000313" key="9">
    <source>
        <dbReference type="Proteomes" id="UP000243723"/>
    </source>
</evidence>
<keyword evidence="4" id="KW-0067">ATP-binding</keyword>
<dbReference type="GO" id="GO:0016787">
    <property type="term" value="F:hydrolase activity"/>
    <property type="evidence" value="ECO:0007669"/>
    <property type="project" value="UniProtKB-KW"/>
</dbReference>
<evidence type="ECO:0000256" key="5">
    <source>
        <dbReference type="SAM" id="MobiDB-lite"/>
    </source>
</evidence>
<dbReference type="SUPFAM" id="SSF52540">
    <property type="entry name" value="P-loop containing nucleoside triphosphate hydrolases"/>
    <property type="match status" value="1"/>
</dbReference>
<dbReference type="OrthoDB" id="2320933at2759"/>
<dbReference type="PANTHER" id="PTHR44533">
    <property type="entry name" value="DEAD/H RNA HELICASE, PUTATIVE-RELATED"/>
    <property type="match status" value="1"/>
</dbReference>
<dbReference type="GO" id="GO:0005524">
    <property type="term" value="F:ATP binding"/>
    <property type="evidence" value="ECO:0007669"/>
    <property type="project" value="UniProtKB-KW"/>
</dbReference>
<proteinExistence type="predicted"/>
<dbReference type="InterPro" id="IPR055124">
    <property type="entry name" value="PIN-like_DDX60"/>
</dbReference>
<feature type="compositionally biased region" description="Polar residues" evidence="5">
    <location>
        <begin position="1717"/>
        <end position="1731"/>
    </location>
</feature>
<keyword evidence="9" id="KW-1185">Reference proteome</keyword>
<dbReference type="PANTHER" id="PTHR44533:SF4">
    <property type="entry name" value="DEAD_H RNA HELICASE, PUTATIVE-RELATED"/>
    <property type="match status" value="1"/>
</dbReference>
<feature type="region of interest" description="Disordered" evidence="5">
    <location>
        <begin position="1696"/>
        <end position="1793"/>
    </location>
</feature>
<feature type="compositionally biased region" description="Polar residues" evidence="5">
    <location>
        <begin position="1771"/>
        <end position="1784"/>
    </location>
</feature>
<dbReference type="InterPro" id="IPR052431">
    <property type="entry name" value="SKI2_subfamily_helicases"/>
</dbReference>
<evidence type="ECO:0000256" key="4">
    <source>
        <dbReference type="ARBA" id="ARBA00022840"/>
    </source>
</evidence>
<evidence type="ECO:0000256" key="3">
    <source>
        <dbReference type="ARBA" id="ARBA00022806"/>
    </source>
</evidence>
<evidence type="ECO:0000259" key="7">
    <source>
        <dbReference type="PROSITE" id="PS51194"/>
    </source>
</evidence>
<dbReference type="InterPro" id="IPR059032">
    <property type="entry name" value="WHD_DDX60"/>
</dbReference>
<comment type="caution">
    <text evidence="8">The sequence shown here is derived from an EMBL/GenBank/DDBJ whole genome shotgun (WGS) entry which is preliminary data.</text>
</comment>
<keyword evidence="1" id="KW-0547">Nucleotide-binding</keyword>